<reference evidence="6 7" key="1">
    <citation type="submission" date="2019-03" db="EMBL/GenBank/DDBJ databases">
        <title>Draft genome sequences of novel Actinobacteria.</title>
        <authorList>
            <person name="Sahin N."/>
            <person name="Ay H."/>
            <person name="Saygin H."/>
        </authorList>
    </citation>
    <scope>NUCLEOTIDE SEQUENCE [LARGE SCALE GENOMIC DNA]</scope>
    <source>
        <strain evidence="6 7">16K404</strain>
    </source>
</reference>
<dbReference type="SUPFAM" id="SSF57840">
    <property type="entry name" value="Ribosomal protein L36"/>
    <property type="match status" value="1"/>
</dbReference>
<dbReference type="InterPro" id="IPR047621">
    <property type="entry name" value="Ribosomal_L36_bact"/>
</dbReference>
<dbReference type="OrthoDB" id="9801558at2"/>
<evidence type="ECO:0000313" key="6">
    <source>
        <dbReference type="EMBL" id="TDC91332.1"/>
    </source>
</evidence>
<dbReference type="AlphaFoldDB" id="A0A4R4UQ20"/>
<sequence length="40" mass="4692">MKVRKSLKSLKQKPGAQVIRRHGKTFVINKKTPRYKVRQG</sequence>
<keyword evidence="7" id="KW-1185">Reference proteome</keyword>
<evidence type="ECO:0000256" key="2">
    <source>
        <dbReference type="ARBA" id="ARBA00022980"/>
    </source>
</evidence>
<dbReference type="PANTHER" id="PTHR47781">
    <property type="entry name" value="50S RIBOSOMAL PROTEIN L36 2"/>
    <property type="match status" value="1"/>
</dbReference>
<gene>
    <name evidence="5" type="primary">rpmJ</name>
    <name evidence="6" type="ORF">E1161_16735</name>
</gene>
<evidence type="ECO:0000256" key="1">
    <source>
        <dbReference type="ARBA" id="ARBA00007645"/>
    </source>
</evidence>
<dbReference type="GO" id="GO:0003735">
    <property type="term" value="F:structural constituent of ribosome"/>
    <property type="evidence" value="ECO:0007669"/>
    <property type="project" value="InterPro"/>
</dbReference>
<dbReference type="EMBL" id="SMKV01000019">
    <property type="protein sequence ID" value="TDC91332.1"/>
    <property type="molecule type" value="Genomic_DNA"/>
</dbReference>
<dbReference type="GO" id="GO:1990904">
    <property type="term" value="C:ribonucleoprotein complex"/>
    <property type="evidence" value="ECO:0007669"/>
    <property type="project" value="UniProtKB-KW"/>
</dbReference>
<name>A0A4R4UQ20_9PSEU</name>
<comment type="similarity">
    <text evidence="1 5">Belongs to the bacterial ribosomal protein bL36 family.</text>
</comment>
<evidence type="ECO:0000256" key="4">
    <source>
        <dbReference type="ARBA" id="ARBA00035186"/>
    </source>
</evidence>
<organism evidence="6 7">
    <name type="scientific">Saccharopolyspora aridisoli</name>
    <dbReference type="NCBI Taxonomy" id="2530385"/>
    <lineage>
        <taxon>Bacteria</taxon>
        <taxon>Bacillati</taxon>
        <taxon>Actinomycetota</taxon>
        <taxon>Actinomycetes</taxon>
        <taxon>Pseudonocardiales</taxon>
        <taxon>Pseudonocardiaceae</taxon>
        <taxon>Saccharopolyspora</taxon>
    </lineage>
</organism>
<dbReference type="Pfam" id="PF00444">
    <property type="entry name" value="Ribosomal_L36"/>
    <property type="match status" value="1"/>
</dbReference>
<keyword evidence="2 5" id="KW-0689">Ribosomal protein</keyword>
<evidence type="ECO:0000313" key="7">
    <source>
        <dbReference type="Proteomes" id="UP000294744"/>
    </source>
</evidence>
<dbReference type="HAMAP" id="MF_00251">
    <property type="entry name" value="Ribosomal_bL36"/>
    <property type="match status" value="1"/>
</dbReference>
<dbReference type="RefSeq" id="WP_132624332.1">
    <property type="nucleotide sequence ID" value="NZ_SMKV01000019.1"/>
</dbReference>
<keyword evidence="3 5" id="KW-0687">Ribonucleoprotein</keyword>
<evidence type="ECO:0000256" key="5">
    <source>
        <dbReference type="HAMAP-Rule" id="MF_00251"/>
    </source>
</evidence>
<dbReference type="GO" id="GO:0005840">
    <property type="term" value="C:ribosome"/>
    <property type="evidence" value="ECO:0007669"/>
    <property type="project" value="UniProtKB-KW"/>
</dbReference>
<dbReference type="InterPro" id="IPR035977">
    <property type="entry name" value="Ribosomal_bL36_sp"/>
</dbReference>
<proteinExistence type="inferred from homology"/>
<dbReference type="PANTHER" id="PTHR47781:SF1">
    <property type="entry name" value="LARGE RIBOSOMAL SUBUNIT PROTEIN BL36B"/>
    <property type="match status" value="1"/>
</dbReference>
<dbReference type="GO" id="GO:0006412">
    <property type="term" value="P:translation"/>
    <property type="evidence" value="ECO:0007669"/>
    <property type="project" value="UniProtKB-UniRule"/>
</dbReference>
<comment type="caution">
    <text evidence="6">The sequence shown here is derived from an EMBL/GenBank/DDBJ whole genome shotgun (WGS) entry which is preliminary data.</text>
</comment>
<protein>
    <recommendedName>
        <fullName evidence="4 5">Large ribosomal subunit protein bL36</fullName>
    </recommendedName>
</protein>
<dbReference type="Proteomes" id="UP000294744">
    <property type="component" value="Unassembled WGS sequence"/>
</dbReference>
<dbReference type="InterPro" id="IPR000473">
    <property type="entry name" value="Ribosomal_bL36"/>
</dbReference>
<accession>A0A4R4UQ20</accession>
<evidence type="ECO:0000256" key="3">
    <source>
        <dbReference type="ARBA" id="ARBA00023274"/>
    </source>
</evidence>